<sequence>MTTIEEMKNALADLKGKPKFKKQLEFASLLTEFFASENIRPIVVGGLAVEIYTRNDYHTHDIDFVSDGWHKFDELLREIGFTKTEREWYHLETEIAVEVPSNYLDGSLDLINELELPNGKKIFVIGVEDLIIDRLEGISRNAPYPENDEDYEWAYRMYLIHKEELDQEYLMNQAKKVNVSHFMDRW</sequence>
<evidence type="ECO:0000313" key="1">
    <source>
        <dbReference type="EMBL" id="PKR76756.1"/>
    </source>
</evidence>
<comment type="caution">
    <text evidence="1">The sequence shown here is derived from an EMBL/GenBank/DDBJ whole genome shotgun (WGS) entry which is preliminary data.</text>
</comment>
<proteinExistence type="predicted"/>
<gene>
    <name evidence="1" type="ORF">CEY16_13125</name>
</gene>
<reference evidence="1 2" key="1">
    <citation type="submission" date="2017-06" db="EMBL/GenBank/DDBJ databases">
        <title>the draft geome sequence of Illustriluteabacillus marina B3227.</title>
        <authorList>
            <person name="He R.-H."/>
            <person name="Du Z.-J."/>
        </authorList>
    </citation>
    <scope>NUCLEOTIDE SEQUENCE [LARGE SCALE GENOMIC DNA]</scope>
    <source>
        <strain evidence="1 2">B3227</strain>
    </source>
</reference>
<name>A0A2I0QQZ6_9BACI</name>
<protein>
    <recommendedName>
        <fullName evidence="3">UbiD family decarboxylase</fullName>
    </recommendedName>
</protein>
<dbReference type="Proteomes" id="UP000243524">
    <property type="component" value="Unassembled WGS sequence"/>
</dbReference>
<keyword evidence="2" id="KW-1185">Reference proteome</keyword>
<dbReference type="EMBL" id="PJNH01000004">
    <property type="protein sequence ID" value="PKR76756.1"/>
    <property type="molecule type" value="Genomic_DNA"/>
</dbReference>
<organism evidence="1 2">
    <name type="scientific">Halalkalibacillus sediminis</name>
    <dbReference type="NCBI Taxonomy" id="2018042"/>
    <lineage>
        <taxon>Bacteria</taxon>
        <taxon>Bacillati</taxon>
        <taxon>Bacillota</taxon>
        <taxon>Bacilli</taxon>
        <taxon>Bacillales</taxon>
        <taxon>Bacillaceae</taxon>
        <taxon>Halalkalibacillus</taxon>
    </lineage>
</organism>
<evidence type="ECO:0008006" key="3">
    <source>
        <dbReference type="Google" id="ProtNLM"/>
    </source>
</evidence>
<dbReference type="SUPFAM" id="SSF81301">
    <property type="entry name" value="Nucleotidyltransferase"/>
    <property type="match status" value="1"/>
</dbReference>
<dbReference type="OrthoDB" id="7432624at2"/>
<evidence type="ECO:0000313" key="2">
    <source>
        <dbReference type="Proteomes" id="UP000243524"/>
    </source>
</evidence>
<dbReference type="AlphaFoldDB" id="A0A2I0QQZ6"/>
<dbReference type="RefSeq" id="WP_101332506.1">
    <property type="nucleotide sequence ID" value="NZ_PJNH01000004.1"/>
</dbReference>
<dbReference type="InterPro" id="IPR043519">
    <property type="entry name" value="NT_sf"/>
</dbReference>
<accession>A0A2I0QQZ6</accession>